<protein>
    <submittedName>
        <fullName evidence="1">Putative ovule protein</fullName>
    </submittedName>
</protein>
<sequence length="100" mass="11879">MSIIRWSIRLSNRCYLWNGDVCLIVRFQRDLLYSFYSNRIITRWWTIQSRTYVTSVSKLMTITTLGSRSSKKTSSLPILHRLIYSFVHDLRCQNRGVNGE</sequence>
<evidence type="ECO:0000313" key="1">
    <source>
        <dbReference type="EMBL" id="JAP10366.1"/>
    </source>
</evidence>
<proteinExistence type="predicted"/>
<dbReference type="EMBL" id="GEDG01033248">
    <property type="protein sequence ID" value="JAP10366.1"/>
    <property type="molecule type" value="Transcribed_RNA"/>
</dbReference>
<accession>A0A0V0GQP0</accession>
<organism evidence="1">
    <name type="scientific">Solanum chacoense</name>
    <name type="common">Chaco potato</name>
    <dbReference type="NCBI Taxonomy" id="4108"/>
    <lineage>
        <taxon>Eukaryota</taxon>
        <taxon>Viridiplantae</taxon>
        <taxon>Streptophyta</taxon>
        <taxon>Embryophyta</taxon>
        <taxon>Tracheophyta</taxon>
        <taxon>Spermatophyta</taxon>
        <taxon>Magnoliopsida</taxon>
        <taxon>eudicotyledons</taxon>
        <taxon>Gunneridae</taxon>
        <taxon>Pentapetalae</taxon>
        <taxon>asterids</taxon>
        <taxon>lamiids</taxon>
        <taxon>Solanales</taxon>
        <taxon>Solanaceae</taxon>
        <taxon>Solanoideae</taxon>
        <taxon>Solaneae</taxon>
        <taxon>Solanum</taxon>
    </lineage>
</organism>
<reference evidence="1" key="1">
    <citation type="submission" date="2015-12" db="EMBL/GenBank/DDBJ databases">
        <title>Gene expression during late stages of embryo sac development: a critical building block for successful pollen-pistil interactions.</title>
        <authorList>
            <person name="Liu Y."/>
            <person name="Joly V."/>
            <person name="Sabar M."/>
            <person name="Matton D.P."/>
        </authorList>
    </citation>
    <scope>NUCLEOTIDE SEQUENCE</scope>
</reference>
<dbReference type="AlphaFoldDB" id="A0A0V0GQP0"/>
<name>A0A0V0GQP0_SOLCH</name>